<dbReference type="GO" id="GO:0006352">
    <property type="term" value="P:DNA-templated transcription initiation"/>
    <property type="evidence" value="ECO:0007669"/>
    <property type="project" value="InterPro"/>
</dbReference>
<evidence type="ECO:0000256" key="1">
    <source>
        <dbReference type="ARBA" id="ARBA00010641"/>
    </source>
</evidence>
<dbReference type="RefSeq" id="WP_155358375.1">
    <property type="nucleotide sequence ID" value="NZ_BAAAHL010000044.1"/>
</dbReference>
<dbReference type="GO" id="GO:0016987">
    <property type="term" value="F:sigma factor activity"/>
    <property type="evidence" value="ECO:0007669"/>
    <property type="project" value="UniProtKB-KW"/>
</dbReference>
<proteinExistence type="inferred from homology"/>
<comment type="caution">
    <text evidence="8">The sequence shown here is derived from an EMBL/GenBank/DDBJ whole genome shotgun (WGS) entry which is preliminary data.</text>
</comment>
<keyword evidence="4" id="KW-0238">DNA-binding</keyword>
<keyword evidence="3" id="KW-0731">Sigma factor</keyword>
<evidence type="ECO:0000259" key="7">
    <source>
        <dbReference type="Pfam" id="PF08281"/>
    </source>
</evidence>
<evidence type="ECO:0000256" key="4">
    <source>
        <dbReference type="ARBA" id="ARBA00023125"/>
    </source>
</evidence>
<reference evidence="8 9" key="1">
    <citation type="submission" date="2019-10" db="EMBL/GenBank/DDBJ databases">
        <title>Whole genome shotgun sequence of Acrocarpospora macrocephala NBRC 16266.</title>
        <authorList>
            <person name="Ichikawa N."/>
            <person name="Kimura A."/>
            <person name="Kitahashi Y."/>
            <person name="Komaki H."/>
            <person name="Oguchi A."/>
        </authorList>
    </citation>
    <scope>NUCLEOTIDE SEQUENCE [LARGE SCALE GENOMIC DNA]</scope>
    <source>
        <strain evidence="8 9">NBRC 16266</strain>
    </source>
</reference>
<keyword evidence="5" id="KW-0804">Transcription</keyword>
<dbReference type="Pfam" id="PF08281">
    <property type="entry name" value="Sigma70_r4_2"/>
    <property type="match status" value="1"/>
</dbReference>
<dbReference type="OrthoDB" id="265863at2"/>
<dbReference type="InterPro" id="IPR007627">
    <property type="entry name" value="RNA_pol_sigma70_r2"/>
</dbReference>
<evidence type="ECO:0000313" key="8">
    <source>
        <dbReference type="EMBL" id="GES13099.1"/>
    </source>
</evidence>
<dbReference type="SUPFAM" id="SSF88659">
    <property type="entry name" value="Sigma3 and sigma4 domains of RNA polymerase sigma factors"/>
    <property type="match status" value="1"/>
</dbReference>
<dbReference type="InterPro" id="IPR039425">
    <property type="entry name" value="RNA_pol_sigma-70-like"/>
</dbReference>
<accession>A0A5M3WYY3</accession>
<evidence type="ECO:0000259" key="6">
    <source>
        <dbReference type="Pfam" id="PF04542"/>
    </source>
</evidence>
<dbReference type="SUPFAM" id="SSF88946">
    <property type="entry name" value="Sigma2 domain of RNA polymerase sigma factors"/>
    <property type="match status" value="1"/>
</dbReference>
<protein>
    <submittedName>
        <fullName evidence="8">RNA polymerase sigma factor</fullName>
    </submittedName>
</protein>
<feature type="domain" description="RNA polymerase sigma-70 region 2" evidence="6">
    <location>
        <begin position="25"/>
        <end position="91"/>
    </location>
</feature>
<dbReference type="Gene3D" id="1.10.1740.10">
    <property type="match status" value="1"/>
</dbReference>
<dbReference type="InterPro" id="IPR013325">
    <property type="entry name" value="RNA_pol_sigma_r2"/>
</dbReference>
<dbReference type="PANTHER" id="PTHR43133:SF8">
    <property type="entry name" value="RNA POLYMERASE SIGMA FACTOR HI_1459-RELATED"/>
    <property type="match status" value="1"/>
</dbReference>
<dbReference type="InterPro" id="IPR013324">
    <property type="entry name" value="RNA_pol_sigma_r3/r4-like"/>
</dbReference>
<organism evidence="8 9">
    <name type="scientific">Acrocarpospora macrocephala</name>
    <dbReference type="NCBI Taxonomy" id="150177"/>
    <lineage>
        <taxon>Bacteria</taxon>
        <taxon>Bacillati</taxon>
        <taxon>Actinomycetota</taxon>
        <taxon>Actinomycetes</taxon>
        <taxon>Streptosporangiales</taxon>
        <taxon>Streptosporangiaceae</taxon>
        <taxon>Acrocarpospora</taxon>
    </lineage>
</organism>
<evidence type="ECO:0000313" key="9">
    <source>
        <dbReference type="Proteomes" id="UP000331127"/>
    </source>
</evidence>
<feature type="domain" description="RNA polymerase sigma factor 70 region 4 type 2" evidence="7">
    <location>
        <begin position="125"/>
        <end position="165"/>
    </location>
</feature>
<dbReference type="AlphaFoldDB" id="A0A5M3WYY3"/>
<dbReference type="Proteomes" id="UP000331127">
    <property type="component" value="Unassembled WGS sequence"/>
</dbReference>
<keyword evidence="9" id="KW-1185">Reference proteome</keyword>
<name>A0A5M3WYY3_9ACTN</name>
<evidence type="ECO:0000256" key="3">
    <source>
        <dbReference type="ARBA" id="ARBA00023082"/>
    </source>
</evidence>
<evidence type="ECO:0000256" key="5">
    <source>
        <dbReference type="ARBA" id="ARBA00023163"/>
    </source>
</evidence>
<dbReference type="PANTHER" id="PTHR43133">
    <property type="entry name" value="RNA POLYMERASE ECF-TYPE SIGMA FACTO"/>
    <property type="match status" value="1"/>
</dbReference>
<dbReference type="Gene3D" id="1.10.10.10">
    <property type="entry name" value="Winged helix-like DNA-binding domain superfamily/Winged helix DNA-binding domain"/>
    <property type="match status" value="1"/>
</dbReference>
<dbReference type="NCBIfam" id="TIGR02937">
    <property type="entry name" value="sigma70-ECF"/>
    <property type="match status" value="1"/>
</dbReference>
<evidence type="ECO:0000256" key="2">
    <source>
        <dbReference type="ARBA" id="ARBA00023015"/>
    </source>
</evidence>
<dbReference type="InterPro" id="IPR014284">
    <property type="entry name" value="RNA_pol_sigma-70_dom"/>
</dbReference>
<dbReference type="InterPro" id="IPR013249">
    <property type="entry name" value="RNA_pol_sigma70_r4_t2"/>
</dbReference>
<dbReference type="Pfam" id="PF04542">
    <property type="entry name" value="Sigma70_r2"/>
    <property type="match status" value="1"/>
</dbReference>
<dbReference type="GO" id="GO:0003677">
    <property type="term" value="F:DNA binding"/>
    <property type="evidence" value="ECO:0007669"/>
    <property type="project" value="UniProtKB-KW"/>
</dbReference>
<dbReference type="EMBL" id="BLAE01000042">
    <property type="protein sequence ID" value="GES13099.1"/>
    <property type="molecule type" value="Genomic_DNA"/>
</dbReference>
<dbReference type="InterPro" id="IPR036388">
    <property type="entry name" value="WH-like_DNA-bd_sf"/>
</dbReference>
<keyword evidence="2" id="KW-0805">Transcription regulation</keyword>
<sequence length="198" mass="21893">MPAQSLVEALVVQARAGDQNAWDELVKRYSPMVWSICRGYLASRQDIDDAAQRVWMLAVEHLSGLRQADRFGAWLATTTKHECFRTLRARREHLNVELPPDITMYPDDRSLSIDQVLEAAERDAALRAAFARLSPACRRIVSLLIQDVSYTEISARLGIPIGSIGPTRARCLAKLRGDPELAALMDAGTPAPGGDRRG</sequence>
<gene>
    <name evidence="8" type="primary">rpoE_17</name>
    <name evidence="8" type="ORF">Amac_066960</name>
</gene>
<comment type="similarity">
    <text evidence="1">Belongs to the sigma-70 factor family. ECF subfamily.</text>
</comment>